<name>A0A5C5XCD3_9PLAN</name>
<dbReference type="RefSeq" id="WP_165441599.1">
    <property type="nucleotide sequence ID" value="NZ_SJPG01000001.1"/>
</dbReference>
<accession>A0A5C5XCD3</accession>
<gene>
    <name evidence="1" type="ORF">Pan54_11620</name>
</gene>
<proteinExistence type="predicted"/>
<dbReference type="AlphaFoldDB" id="A0A5C5XCD3"/>
<dbReference type="Proteomes" id="UP000316095">
    <property type="component" value="Unassembled WGS sequence"/>
</dbReference>
<evidence type="ECO:0008006" key="3">
    <source>
        <dbReference type="Google" id="ProtNLM"/>
    </source>
</evidence>
<reference evidence="1 2" key="1">
    <citation type="submission" date="2019-02" db="EMBL/GenBank/DDBJ databases">
        <title>Deep-cultivation of Planctomycetes and their phenomic and genomic characterization uncovers novel biology.</title>
        <authorList>
            <person name="Wiegand S."/>
            <person name="Jogler M."/>
            <person name="Boedeker C."/>
            <person name="Pinto D."/>
            <person name="Vollmers J."/>
            <person name="Rivas-Marin E."/>
            <person name="Kohn T."/>
            <person name="Peeters S.H."/>
            <person name="Heuer A."/>
            <person name="Rast P."/>
            <person name="Oberbeckmann S."/>
            <person name="Bunk B."/>
            <person name="Jeske O."/>
            <person name="Meyerdierks A."/>
            <person name="Storesund J.E."/>
            <person name="Kallscheuer N."/>
            <person name="Luecker S."/>
            <person name="Lage O.M."/>
            <person name="Pohl T."/>
            <person name="Merkel B.J."/>
            <person name="Hornburger P."/>
            <person name="Mueller R.-W."/>
            <person name="Bruemmer F."/>
            <person name="Labrenz M."/>
            <person name="Spormann A.M."/>
            <person name="Op Den Camp H."/>
            <person name="Overmann J."/>
            <person name="Amann R."/>
            <person name="Jetten M.S.M."/>
            <person name="Mascher T."/>
            <person name="Medema M.H."/>
            <person name="Devos D.P."/>
            <person name="Kaster A.-K."/>
            <person name="Ovreas L."/>
            <person name="Rohde M."/>
            <person name="Galperin M.Y."/>
            <person name="Jogler C."/>
        </authorList>
    </citation>
    <scope>NUCLEOTIDE SEQUENCE [LARGE SCALE GENOMIC DNA]</scope>
    <source>
        <strain evidence="1 2">Pan54</strain>
    </source>
</reference>
<evidence type="ECO:0000313" key="1">
    <source>
        <dbReference type="EMBL" id="TWT60448.1"/>
    </source>
</evidence>
<keyword evidence="2" id="KW-1185">Reference proteome</keyword>
<protein>
    <recommendedName>
        <fullName evidence="3">Neutral/alkaline non-lysosomal ceramidase</fullName>
    </recommendedName>
</protein>
<evidence type="ECO:0000313" key="2">
    <source>
        <dbReference type="Proteomes" id="UP000316095"/>
    </source>
</evidence>
<comment type="caution">
    <text evidence="1">The sequence shown here is derived from an EMBL/GenBank/DDBJ whole genome shotgun (WGS) entry which is preliminary data.</text>
</comment>
<organism evidence="1 2">
    <name type="scientific">Rubinisphaera italica</name>
    <dbReference type="NCBI Taxonomy" id="2527969"/>
    <lineage>
        <taxon>Bacteria</taxon>
        <taxon>Pseudomonadati</taxon>
        <taxon>Planctomycetota</taxon>
        <taxon>Planctomycetia</taxon>
        <taxon>Planctomycetales</taxon>
        <taxon>Planctomycetaceae</taxon>
        <taxon>Rubinisphaera</taxon>
    </lineage>
</organism>
<dbReference type="EMBL" id="SJPG01000001">
    <property type="protein sequence ID" value="TWT60448.1"/>
    <property type="molecule type" value="Genomic_DNA"/>
</dbReference>
<sequence>MNSRNDHLIFLILTCVASILLISGMNIEAADLRVATFNVDASPPVGSPLAYDPTIGIQEPLSCRGVVLLGSGQPIVLCSVDWIGISNGGQTRFKEELAEAAGTIPERVSVHTIHQHDAPRCDFSAEALLNQSGASGVGFDPRFAMTVIKRAAGAIEEGLQHAVEVTHFGFGEAEVKEVASNRRILGPDGKVLYTRYTATADPKIRAFPVGTIDPLLKTFVLYNGDQPIVVMTYYATHPQSYYRTGLANPDFPGMARNAREKKTEIPHIHFNGAGGNIGAGKWNDGSHENRQVLADKVEKGMEQAWNNIKRSPLSSEQVSWKTEAVQLPVATHLVEEELVAVINDQTAKPDARYYSAKYLAWLRSCQAGEKVDIGCLSVGDVRILHMPGELFVEYQLAAQKMRPDLHVLMAAYGEYAPGYIGTKIAYSQGGYEASDRASRVTEDVEAVLMEAMQKLLK</sequence>